<dbReference type="EMBL" id="QZBJ01000041">
    <property type="protein sequence ID" value="THY72942.1"/>
    <property type="molecule type" value="Genomic_DNA"/>
</dbReference>
<dbReference type="AlphaFoldDB" id="A0A4S9UXL7"/>
<proteinExistence type="predicted"/>
<gene>
    <name evidence="2" type="ORF">D6C94_06266</name>
</gene>
<organism evidence="2 3">
    <name type="scientific">Aureobasidium pullulans</name>
    <name type="common">Black yeast</name>
    <name type="synonym">Pullularia pullulans</name>
    <dbReference type="NCBI Taxonomy" id="5580"/>
    <lineage>
        <taxon>Eukaryota</taxon>
        <taxon>Fungi</taxon>
        <taxon>Dikarya</taxon>
        <taxon>Ascomycota</taxon>
        <taxon>Pezizomycotina</taxon>
        <taxon>Dothideomycetes</taxon>
        <taxon>Dothideomycetidae</taxon>
        <taxon>Dothideales</taxon>
        <taxon>Saccotheciaceae</taxon>
        <taxon>Aureobasidium</taxon>
    </lineage>
</organism>
<evidence type="ECO:0000256" key="1">
    <source>
        <dbReference type="SAM" id="SignalP"/>
    </source>
</evidence>
<evidence type="ECO:0008006" key="4">
    <source>
        <dbReference type="Google" id="ProtNLM"/>
    </source>
</evidence>
<evidence type="ECO:0000313" key="3">
    <source>
        <dbReference type="Proteomes" id="UP000305064"/>
    </source>
</evidence>
<keyword evidence="1" id="KW-0732">Signal</keyword>
<protein>
    <recommendedName>
        <fullName evidence="4">Apple domain-containing protein</fullName>
    </recommendedName>
</protein>
<dbReference type="Proteomes" id="UP000305064">
    <property type="component" value="Unassembled WGS sequence"/>
</dbReference>
<name>A0A4S9UXL7_AURPU</name>
<accession>A0A4S9UXL7</accession>
<reference evidence="2 3" key="1">
    <citation type="submission" date="2018-10" db="EMBL/GenBank/DDBJ databases">
        <title>Fifty Aureobasidium pullulans genomes reveal a recombining polyextremotolerant generalist.</title>
        <authorList>
            <person name="Gostincar C."/>
            <person name="Turk M."/>
            <person name="Zajc J."/>
            <person name="Gunde-Cimerman N."/>
        </authorList>
    </citation>
    <scope>NUCLEOTIDE SEQUENCE [LARGE SCALE GENOMIC DNA]</scope>
    <source>
        <strain evidence="2 3">EXF-4256</strain>
    </source>
</reference>
<evidence type="ECO:0000313" key="2">
    <source>
        <dbReference type="EMBL" id="THY72942.1"/>
    </source>
</evidence>
<comment type="caution">
    <text evidence="2">The sequence shown here is derived from an EMBL/GenBank/DDBJ whole genome shotgun (WGS) entry which is preliminary data.</text>
</comment>
<feature type="signal peptide" evidence="1">
    <location>
        <begin position="1"/>
        <end position="18"/>
    </location>
</feature>
<feature type="chain" id="PRO_5044090558" description="Apple domain-containing protein" evidence="1">
    <location>
        <begin position="19"/>
        <end position="156"/>
    </location>
</feature>
<sequence length="156" mass="16658">MKPQLAFLAICFAAFVGGQTVGPDGVTTVSTATCTTVGTQVYAFVDTSSVSYQYMCGGGAAGGNAASIPAANVTRWQDCFGYCDTYVGASGCSGFTYSATRMQGNHLAMDQVNYDYYDHFVKLFQIVDDRTWLVFILQLYGDGLNHLDTALADGTL</sequence>